<comment type="cofactor">
    <cofactor evidence="1 5">
        <name>pyridoxal 5'-phosphate</name>
        <dbReference type="ChEBI" id="CHEBI:597326"/>
    </cofactor>
</comment>
<evidence type="ECO:0000256" key="3">
    <source>
        <dbReference type="ARBA" id="ARBA00022679"/>
    </source>
</evidence>
<dbReference type="InterPro" id="IPR006235">
    <property type="entry name" value="OAc-hSer/O-AcSer_sulfhydrylase"/>
</dbReference>
<evidence type="ECO:0000313" key="7">
    <source>
        <dbReference type="EMBL" id="TFB85553.1"/>
    </source>
</evidence>
<evidence type="ECO:0000256" key="2">
    <source>
        <dbReference type="ARBA" id="ARBA00009077"/>
    </source>
</evidence>
<accession>A0ABY2IA34</accession>
<gene>
    <name evidence="7" type="ORF">E3O44_13220</name>
</gene>
<dbReference type="Pfam" id="PF01053">
    <property type="entry name" value="Cys_Met_Meta_PP"/>
    <property type="match status" value="1"/>
</dbReference>
<dbReference type="Gene3D" id="3.40.640.10">
    <property type="entry name" value="Type I PLP-dependent aspartate aminotransferase-like (Major domain)"/>
    <property type="match status" value="1"/>
</dbReference>
<dbReference type="EMBL" id="SOFG01000017">
    <property type="protein sequence ID" value="TFB85553.1"/>
    <property type="molecule type" value="Genomic_DNA"/>
</dbReference>
<dbReference type="InterPro" id="IPR000277">
    <property type="entry name" value="Cys/Met-Metab_PyrdxlP-dep_enz"/>
</dbReference>
<comment type="caution">
    <text evidence="7">The sequence shown here is derived from an EMBL/GenBank/DDBJ whole genome shotgun (WGS) entry which is preliminary data.</text>
</comment>
<dbReference type="PANTHER" id="PTHR43797">
    <property type="entry name" value="HOMOCYSTEINE/CYSTEINE SYNTHASE"/>
    <property type="match status" value="1"/>
</dbReference>
<dbReference type="InterPro" id="IPR054542">
    <property type="entry name" value="Cys_met_metab_PP"/>
</dbReference>
<evidence type="ECO:0000313" key="8">
    <source>
        <dbReference type="Proteomes" id="UP000297608"/>
    </source>
</evidence>
<dbReference type="PROSITE" id="PS00868">
    <property type="entry name" value="CYS_MET_METAB_PP"/>
    <property type="match status" value="1"/>
</dbReference>
<dbReference type="PIRSF" id="PIRSF001434">
    <property type="entry name" value="CGS"/>
    <property type="match status" value="1"/>
</dbReference>
<dbReference type="SUPFAM" id="SSF53383">
    <property type="entry name" value="PLP-dependent transferases"/>
    <property type="match status" value="1"/>
</dbReference>
<dbReference type="InterPro" id="IPR015421">
    <property type="entry name" value="PyrdxlP-dep_Trfase_major"/>
</dbReference>
<name>A0ABY2IA34_9MICO</name>
<sequence length="462" mass="49909">MTHQADTEPTLEDTTLEETAPGDTTTGHTVAAPEYDWDGYAFDTRQVHAGETEDRSNGARIQPIAMTAGYRFDSYDDAAGRFSGEGDGLIYSRQRNPSGTVAEKRIASLEGGTEAIVVSSGQAAITAALLALAGSGERIVSTASIYSGTRVLFGRSFKRFGVSVDYVWNEADDDEWDRQITPDTKAIFTETIPNPKNDIVDIARVARVARRHGIPLVVDNTIASPFLIRPLEHGADIVVHSSTKFLSGHGAALSGTIVDGGRFDWASSTRSYPLLTDPVRPGRPSILEQYGPTAYARMTREAVVNDIGPALSPFNSFLLHQGIETLSLRMERHLSNSLTIAEWLDGHPRVDSVDYAGLPGSPYHELAERLYGGRSGSVFSVTVRGGSAGARRFLDGLRVISRMTNIGDVRSMALHPATTTHSSFTPEVRDRLGIAPGLIRLSIGIEDPTDLITDLDRALSAL</sequence>
<dbReference type="Gene3D" id="3.90.1150.10">
    <property type="entry name" value="Aspartate Aminotransferase, domain 1"/>
    <property type="match status" value="1"/>
</dbReference>
<dbReference type="InterPro" id="IPR015422">
    <property type="entry name" value="PyrdxlP-dep_Trfase_small"/>
</dbReference>
<keyword evidence="4 5" id="KW-0663">Pyridoxal phosphate</keyword>
<dbReference type="InterPro" id="IPR015424">
    <property type="entry name" value="PyrdxlP-dep_Trfase"/>
</dbReference>
<dbReference type="CDD" id="cd00614">
    <property type="entry name" value="CGS_like"/>
    <property type="match status" value="1"/>
</dbReference>
<evidence type="ECO:0000256" key="6">
    <source>
        <dbReference type="SAM" id="MobiDB-lite"/>
    </source>
</evidence>
<dbReference type="Proteomes" id="UP000297608">
    <property type="component" value="Unassembled WGS sequence"/>
</dbReference>
<organism evidence="7 8">
    <name type="scientific">Cryobacterium algoricola</name>
    <dbReference type="NCBI Taxonomy" id="1259183"/>
    <lineage>
        <taxon>Bacteria</taxon>
        <taxon>Bacillati</taxon>
        <taxon>Actinomycetota</taxon>
        <taxon>Actinomycetes</taxon>
        <taxon>Micrococcales</taxon>
        <taxon>Microbacteriaceae</taxon>
        <taxon>Cryobacterium</taxon>
    </lineage>
</organism>
<protein>
    <submittedName>
        <fullName evidence="7">O-acetylhomoserine aminocarboxypropyltransferase/cysteine synthase</fullName>
    </submittedName>
</protein>
<proteinExistence type="inferred from homology"/>
<evidence type="ECO:0000256" key="5">
    <source>
        <dbReference type="RuleBase" id="RU362118"/>
    </source>
</evidence>
<evidence type="ECO:0000256" key="4">
    <source>
        <dbReference type="ARBA" id="ARBA00022898"/>
    </source>
</evidence>
<keyword evidence="3" id="KW-0808">Transferase</keyword>
<evidence type="ECO:0000256" key="1">
    <source>
        <dbReference type="ARBA" id="ARBA00001933"/>
    </source>
</evidence>
<keyword evidence="8" id="KW-1185">Reference proteome</keyword>
<comment type="similarity">
    <text evidence="2 5">Belongs to the trans-sulfuration enzymes family.</text>
</comment>
<reference evidence="7 8" key="1">
    <citation type="submission" date="2019-03" db="EMBL/GenBank/DDBJ databases">
        <title>Genomics of glacier-inhabiting Cryobacterium strains.</title>
        <authorList>
            <person name="Liu Q."/>
            <person name="Xin Y.-H."/>
        </authorList>
    </citation>
    <scope>NUCLEOTIDE SEQUENCE [LARGE SCALE GENOMIC DNA]</scope>
    <source>
        <strain evidence="7 8">MDB2-B</strain>
    </source>
</reference>
<dbReference type="PANTHER" id="PTHR43797:SF2">
    <property type="entry name" value="HOMOCYSTEINE_CYSTEINE SYNTHASE"/>
    <property type="match status" value="1"/>
</dbReference>
<feature type="region of interest" description="Disordered" evidence="6">
    <location>
        <begin position="1"/>
        <end position="31"/>
    </location>
</feature>